<feature type="transmembrane region" description="Helical" evidence="4">
    <location>
        <begin position="301"/>
        <end position="321"/>
    </location>
</feature>
<keyword evidence="2 4" id="KW-1133">Transmembrane helix</keyword>
<dbReference type="PROSITE" id="PS50850">
    <property type="entry name" value="MFS"/>
    <property type="match status" value="1"/>
</dbReference>
<feature type="transmembrane region" description="Helical" evidence="4">
    <location>
        <begin position="274"/>
        <end position="295"/>
    </location>
</feature>
<dbReference type="PANTHER" id="PTHR23121">
    <property type="entry name" value="SODIUM-DEPENDENT GLUCOSE TRANSPORTER 1"/>
    <property type="match status" value="1"/>
</dbReference>
<evidence type="ECO:0000313" key="6">
    <source>
        <dbReference type="EMBL" id="RAU19342.1"/>
    </source>
</evidence>
<dbReference type="RefSeq" id="WP_112157576.1">
    <property type="nucleotide sequence ID" value="NZ_QKRX01000002.1"/>
</dbReference>
<dbReference type="EMBL" id="QKRX01000002">
    <property type="protein sequence ID" value="RAU19342.1"/>
    <property type="molecule type" value="Genomic_DNA"/>
</dbReference>
<feature type="transmembrane region" description="Helical" evidence="4">
    <location>
        <begin position="248"/>
        <end position="267"/>
    </location>
</feature>
<keyword evidence="1 4" id="KW-0812">Transmembrane</keyword>
<protein>
    <submittedName>
        <fullName evidence="6">MFS transporter</fullName>
    </submittedName>
</protein>
<evidence type="ECO:0000256" key="2">
    <source>
        <dbReference type="ARBA" id="ARBA00022989"/>
    </source>
</evidence>
<evidence type="ECO:0000256" key="1">
    <source>
        <dbReference type="ARBA" id="ARBA00022692"/>
    </source>
</evidence>
<evidence type="ECO:0000313" key="7">
    <source>
        <dbReference type="Proteomes" id="UP000250744"/>
    </source>
</evidence>
<dbReference type="Proteomes" id="UP000250744">
    <property type="component" value="Unassembled WGS sequence"/>
</dbReference>
<comment type="caution">
    <text evidence="6">The sequence shown here is derived from an EMBL/GenBank/DDBJ whole genome shotgun (WGS) entry which is preliminary data.</text>
</comment>
<evidence type="ECO:0000259" key="5">
    <source>
        <dbReference type="PROSITE" id="PS50850"/>
    </source>
</evidence>
<feature type="domain" description="Major facilitator superfamily (MFS) profile" evidence="5">
    <location>
        <begin position="17"/>
        <end position="387"/>
    </location>
</feature>
<keyword evidence="7" id="KW-1185">Reference proteome</keyword>
<feature type="transmembrane region" description="Helical" evidence="4">
    <location>
        <begin position="83"/>
        <end position="116"/>
    </location>
</feature>
<dbReference type="SUPFAM" id="SSF103473">
    <property type="entry name" value="MFS general substrate transporter"/>
    <property type="match status" value="1"/>
</dbReference>
<feature type="transmembrane region" description="Helical" evidence="4">
    <location>
        <begin position="53"/>
        <end position="71"/>
    </location>
</feature>
<feature type="transmembrane region" description="Helical" evidence="4">
    <location>
        <begin position="211"/>
        <end position="236"/>
    </location>
</feature>
<dbReference type="Gene3D" id="1.20.1250.20">
    <property type="entry name" value="MFS general substrate transporter like domains"/>
    <property type="match status" value="2"/>
</dbReference>
<proteinExistence type="predicted"/>
<feature type="transmembrane region" description="Helical" evidence="4">
    <location>
        <begin position="20"/>
        <end position="41"/>
    </location>
</feature>
<keyword evidence="3 4" id="KW-0472">Membrane</keyword>
<dbReference type="InterPro" id="IPR011701">
    <property type="entry name" value="MFS"/>
</dbReference>
<gene>
    <name evidence="6" type="ORF">DN062_03530</name>
</gene>
<dbReference type="PANTHER" id="PTHR23121:SF9">
    <property type="entry name" value="SODIUM-DEPENDENT GLUCOSE TRANSPORTER 1"/>
    <property type="match status" value="1"/>
</dbReference>
<evidence type="ECO:0000256" key="3">
    <source>
        <dbReference type="ARBA" id="ARBA00023136"/>
    </source>
</evidence>
<name>A0A364NQN2_9GAMM</name>
<accession>A0A364NQN2</accession>
<dbReference type="Pfam" id="PF07690">
    <property type="entry name" value="MFS_1"/>
    <property type="match status" value="1"/>
</dbReference>
<dbReference type="AlphaFoldDB" id="A0A364NQN2"/>
<feature type="transmembrane region" description="Helical" evidence="4">
    <location>
        <begin position="137"/>
        <end position="162"/>
    </location>
</feature>
<dbReference type="InterPro" id="IPR020846">
    <property type="entry name" value="MFS_dom"/>
</dbReference>
<dbReference type="InterPro" id="IPR036259">
    <property type="entry name" value="MFS_trans_sf"/>
</dbReference>
<organism evidence="6 7">
    <name type="scientific">Nitrincola tibetensis</name>
    <dbReference type="NCBI Taxonomy" id="2219697"/>
    <lineage>
        <taxon>Bacteria</taxon>
        <taxon>Pseudomonadati</taxon>
        <taxon>Pseudomonadota</taxon>
        <taxon>Gammaproteobacteria</taxon>
        <taxon>Oceanospirillales</taxon>
        <taxon>Oceanospirillaceae</taxon>
        <taxon>Nitrincola</taxon>
    </lineage>
</organism>
<feature type="transmembrane region" description="Helical" evidence="4">
    <location>
        <begin position="168"/>
        <end position="188"/>
    </location>
</feature>
<feature type="transmembrane region" description="Helical" evidence="4">
    <location>
        <begin position="333"/>
        <end position="351"/>
    </location>
</feature>
<sequence length="391" mass="42750">MNSPVQASLDTPKHWRLTITYWVIFICIGMMGGILGPALPFLAEQSHSSMSQIALLFTARAMGNIIGSLVSGQLFDRYDGHKILILMGIAAILGMVITPSLMSLGLLCIFVFILGFSEVSLNAGCNLMMIWAHKERAPPFISALHFCYGLGAMIIPLILIMMLALFDIIHAAFWLVAVALSVIMLFILKQPTPDNPDRQQRDTSSAPYDKAVFGGLLLLFSLYVGMEMTFAGWIATYATLRGTDAADAAILVSIFWLSLSAGRLIAIPLLRPHLFTYLLCGCFALAVSMMLLMYFNRASLHLITLLFGLSMSAIFPTLFSLGSHIIKLNGKRTGLIFMAVGTGAMIVPYAAGVLLEHMGETSLPLLILVVLGLMIANLSFLLIRQKRTRQL</sequence>
<dbReference type="GO" id="GO:0022857">
    <property type="term" value="F:transmembrane transporter activity"/>
    <property type="evidence" value="ECO:0007669"/>
    <property type="project" value="InterPro"/>
</dbReference>
<dbReference type="OrthoDB" id="6095908at2"/>
<reference evidence="6 7" key="1">
    <citation type="submission" date="2018-06" db="EMBL/GenBank/DDBJ databases">
        <title>Nitrincola tibetense sp. nov., isolated from Lake XuguoCo on Tibetan Plateau.</title>
        <authorList>
            <person name="Xing P."/>
        </authorList>
    </citation>
    <scope>NUCLEOTIDE SEQUENCE [LARGE SCALE GENOMIC DNA]</scope>
    <source>
        <strain evidence="7">xg18</strain>
    </source>
</reference>
<feature type="transmembrane region" description="Helical" evidence="4">
    <location>
        <begin position="363"/>
        <end position="383"/>
    </location>
</feature>
<evidence type="ECO:0000256" key="4">
    <source>
        <dbReference type="SAM" id="Phobius"/>
    </source>
</evidence>